<feature type="region of interest" description="Disordered" evidence="6">
    <location>
        <begin position="189"/>
        <end position="211"/>
    </location>
</feature>
<evidence type="ECO:0000256" key="6">
    <source>
        <dbReference type="SAM" id="MobiDB-lite"/>
    </source>
</evidence>
<keyword evidence="4" id="KW-0560">Oxidoreductase</keyword>
<sequence length="625" mass="70004">MGSNVAGREIPQMVSLRKGPQDEDEDYELTVQAMLDQNFDDWPNDAGFEGLTEVRGPIDLKVQGTIPSWAAGTLYRTGPGSFEVETEQNSTYRVSHWFDGFGQSHRFSIIREDASDTVRVEYASRCQTEELVEEIRKNGRPNGFTFAQRQDPCIGLFGKMMAVWKMPFPKKGARLDNISVTVQANVPGLGNSQASDGSTQQSASGGHRAKPSNLWLTTDNCDMKEMDLETLEPIGFAAQQKLHPLLKGPLSCAHAQRDPVTGDFYNYNLDFGPVSTYRVFRVNARDGTTDIIATIRRADVKPAYMHSFFLTKSFVVLCVPSTHLANMGLQIPWKRNIVDAIEPFDESKKCKWFVIDRVGDRGVVATYETPAGFHFHSVNAFEEEEIVEDEDGERRPTGDTLVYCDVIEYPSLDIIRSFELEVLQRRNGGAEAFWGDEKRNRDTQSRFARHKFRVPPLSSFRSNNTNPKSKVPDEKDKDQEEEENTAVSGNGEKVIEIKAPRVGELPTINPAYATKKYRYFYSLPNRGRSTMVDGLGKTDVETRETVFWDNPQGHTPGEAVFVPRPPATQDEAVAEDDGVLLSVVLDGYGRNSYLLCLDARTMTELGRAECGWAIAHGFHGVHTQA</sequence>
<evidence type="ECO:0000256" key="3">
    <source>
        <dbReference type="ARBA" id="ARBA00022723"/>
    </source>
</evidence>
<feature type="compositionally biased region" description="Polar residues" evidence="6">
    <location>
        <begin position="459"/>
        <end position="468"/>
    </location>
</feature>
<feature type="region of interest" description="Disordered" evidence="6">
    <location>
        <begin position="456"/>
        <end position="492"/>
    </location>
</feature>
<feature type="compositionally biased region" description="Polar residues" evidence="6">
    <location>
        <begin position="189"/>
        <end position="204"/>
    </location>
</feature>
<comment type="caution">
    <text evidence="7">The sequence shown here is derived from an EMBL/GenBank/DDBJ whole genome shotgun (WGS) entry which is preliminary data.</text>
</comment>
<comment type="cofactor">
    <cofactor evidence="1">
        <name>Fe(2+)</name>
        <dbReference type="ChEBI" id="CHEBI:29033"/>
    </cofactor>
</comment>
<keyword evidence="8" id="KW-1185">Reference proteome</keyword>
<evidence type="ECO:0000313" key="8">
    <source>
        <dbReference type="Proteomes" id="UP001390339"/>
    </source>
</evidence>
<keyword evidence="5" id="KW-0408">Iron</keyword>
<protein>
    <submittedName>
        <fullName evidence="7">Carotenoid oxygenase</fullName>
    </submittedName>
</protein>
<gene>
    <name evidence="7" type="ORF">PGQ11_009987</name>
</gene>
<reference evidence="7 8" key="1">
    <citation type="journal article" date="2024" name="IMA Fungus">
        <title>Apiospora arundinis, a panoply of carbohydrate-active enzymes and secondary metabolites.</title>
        <authorList>
            <person name="Sorensen T."/>
            <person name="Petersen C."/>
            <person name="Muurmann A.T."/>
            <person name="Christiansen J.V."/>
            <person name="Brundto M.L."/>
            <person name="Overgaard C.K."/>
            <person name="Boysen A.T."/>
            <person name="Wollenberg R.D."/>
            <person name="Larsen T.O."/>
            <person name="Sorensen J.L."/>
            <person name="Nielsen K.L."/>
            <person name="Sondergaard T.E."/>
        </authorList>
    </citation>
    <scope>NUCLEOTIDE SEQUENCE [LARGE SCALE GENOMIC DNA]</scope>
    <source>
        <strain evidence="7 8">AAU 773</strain>
    </source>
</reference>
<evidence type="ECO:0000256" key="2">
    <source>
        <dbReference type="ARBA" id="ARBA00006787"/>
    </source>
</evidence>
<comment type="similarity">
    <text evidence="2">Belongs to the carotenoid oxygenase family.</text>
</comment>
<evidence type="ECO:0000256" key="4">
    <source>
        <dbReference type="ARBA" id="ARBA00023002"/>
    </source>
</evidence>
<dbReference type="InterPro" id="IPR004294">
    <property type="entry name" value="Carotenoid_Oase"/>
</dbReference>
<evidence type="ECO:0000256" key="5">
    <source>
        <dbReference type="ARBA" id="ARBA00023004"/>
    </source>
</evidence>
<keyword evidence="3" id="KW-0479">Metal-binding</keyword>
<dbReference type="Proteomes" id="UP001390339">
    <property type="component" value="Unassembled WGS sequence"/>
</dbReference>
<dbReference type="PANTHER" id="PTHR10543">
    <property type="entry name" value="BETA-CAROTENE DIOXYGENASE"/>
    <property type="match status" value="1"/>
</dbReference>
<dbReference type="EMBL" id="JAPCWZ010000006">
    <property type="protein sequence ID" value="KAK8859253.1"/>
    <property type="molecule type" value="Genomic_DNA"/>
</dbReference>
<feature type="region of interest" description="Disordered" evidence="6">
    <location>
        <begin position="1"/>
        <end position="23"/>
    </location>
</feature>
<name>A0ABR2I8D0_9PEZI</name>
<organism evidence="7 8">
    <name type="scientific">Apiospora arundinis</name>
    <dbReference type="NCBI Taxonomy" id="335852"/>
    <lineage>
        <taxon>Eukaryota</taxon>
        <taxon>Fungi</taxon>
        <taxon>Dikarya</taxon>
        <taxon>Ascomycota</taxon>
        <taxon>Pezizomycotina</taxon>
        <taxon>Sordariomycetes</taxon>
        <taxon>Xylariomycetidae</taxon>
        <taxon>Amphisphaeriales</taxon>
        <taxon>Apiosporaceae</taxon>
        <taxon>Apiospora</taxon>
    </lineage>
</organism>
<proteinExistence type="inferred from homology"/>
<accession>A0ABR2I8D0</accession>
<dbReference type="PANTHER" id="PTHR10543:SF24">
    <property type="entry name" value="CAROTENOID ISOMEROOXYGENASE"/>
    <property type="match status" value="1"/>
</dbReference>
<evidence type="ECO:0000313" key="7">
    <source>
        <dbReference type="EMBL" id="KAK8859253.1"/>
    </source>
</evidence>
<dbReference type="Pfam" id="PF03055">
    <property type="entry name" value="RPE65"/>
    <property type="match status" value="1"/>
</dbReference>
<evidence type="ECO:0000256" key="1">
    <source>
        <dbReference type="ARBA" id="ARBA00001954"/>
    </source>
</evidence>